<reference evidence="2" key="1">
    <citation type="submission" date="2021-10" db="EMBL/GenBank/DDBJ databases">
        <title>Tropical sea cucumber genome reveals ecological adaptation and Cuvierian tubules defense mechanism.</title>
        <authorList>
            <person name="Chen T."/>
        </authorList>
    </citation>
    <scope>NUCLEOTIDE SEQUENCE</scope>
    <source>
        <strain evidence="2">Nanhai2018</strain>
        <tissue evidence="2">Muscle</tissue>
    </source>
</reference>
<organism evidence="2 3">
    <name type="scientific">Holothuria leucospilota</name>
    <name type="common">Black long sea cucumber</name>
    <name type="synonym">Mertensiothuria leucospilota</name>
    <dbReference type="NCBI Taxonomy" id="206669"/>
    <lineage>
        <taxon>Eukaryota</taxon>
        <taxon>Metazoa</taxon>
        <taxon>Echinodermata</taxon>
        <taxon>Eleutherozoa</taxon>
        <taxon>Echinozoa</taxon>
        <taxon>Holothuroidea</taxon>
        <taxon>Aspidochirotacea</taxon>
        <taxon>Aspidochirotida</taxon>
        <taxon>Holothuriidae</taxon>
        <taxon>Holothuria</taxon>
    </lineage>
</organism>
<evidence type="ECO:0000313" key="2">
    <source>
        <dbReference type="EMBL" id="KAJ8042685.1"/>
    </source>
</evidence>
<accession>A0A9Q1CD04</accession>
<sequence>MGCRKYVDFDTYPQSNSKLDAVLARGEYHKVKPAPPISGSDHTIVHVLPVLTEKHRESQPKKKKLKPDPSKDNTDILRDALVTTDWNVFRNPRLNIDELTEVASCYINFVSDLHVPKKATPLVTLSKRIPADVDIKRLEKEKRHAIEVKDRELRNRIQRDINRRVYQKRTSVFQEVVTADSKSLWDLLRTLRSPDNDEKQPVSKEMANELKVYFGRFNDSIC</sequence>
<dbReference type="PANTHER" id="PTHR47510:SF3">
    <property type="entry name" value="ENDO_EXONUCLEASE_PHOSPHATASE DOMAIN-CONTAINING PROTEIN"/>
    <property type="match status" value="1"/>
</dbReference>
<protein>
    <submittedName>
        <fullName evidence="2">Uncharacterized protein</fullName>
    </submittedName>
</protein>
<comment type="caution">
    <text evidence="2">The sequence shown here is derived from an EMBL/GenBank/DDBJ whole genome shotgun (WGS) entry which is preliminary data.</text>
</comment>
<dbReference type="AlphaFoldDB" id="A0A9Q1CD04"/>
<evidence type="ECO:0000313" key="3">
    <source>
        <dbReference type="Proteomes" id="UP001152320"/>
    </source>
</evidence>
<name>A0A9Q1CD04_HOLLE</name>
<evidence type="ECO:0000256" key="1">
    <source>
        <dbReference type="SAM" id="MobiDB-lite"/>
    </source>
</evidence>
<dbReference type="PANTHER" id="PTHR47510">
    <property type="entry name" value="REVERSE TRANSCRIPTASE DOMAIN-CONTAINING PROTEIN"/>
    <property type="match status" value="1"/>
</dbReference>
<keyword evidence="3" id="KW-1185">Reference proteome</keyword>
<feature type="region of interest" description="Disordered" evidence="1">
    <location>
        <begin position="52"/>
        <end position="73"/>
    </location>
</feature>
<dbReference type="EMBL" id="JAIZAY010000004">
    <property type="protein sequence ID" value="KAJ8042685.1"/>
    <property type="molecule type" value="Genomic_DNA"/>
</dbReference>
<gene>
    <name evidence="2" type="ORF">HOLleu_09506</name>
</gene>
<proteinExistence type="predicted"/>
<dbReference type="Proteomes" id="UP001152320">
    <property type="component" value="Chromosome 4"/>
</dbReference>